<dbReference type="PANTHER" id="PTHR30329">
    <property type="entry name" value="STATOR ELEMENT OF FLAGELLAR MOTOR COMPLEX"/>
    <property type="match status" value="1"/>
</dbReference>
<dbReference type="HOGENOM" id="CLU_1146495_0_0_5"/>
<protein>
    <submittedName>
        <fullName evidence="3">OmpA/MotB</fullName>
    </submittedName>
</protein>
<keyword evidence="4" id="KW-1185">Reference proteome</keyword>
<organism evidence="3 4">
    <name type="scientific">Rhodospirillum rubrum (strain ATCC 11170 / ATH 1.1.1 / DSM 467 / LMG 4362 / NCIMB 8255 / S1)</name>
    <dbReference type="NCBI Taxonomy" id="269796"/>
    <lineage>
        <taxon>Bacteria</taxon>
        <taxon>Pseudomonadati</taxon>
        <taxon>Pseudomonadota</taxon>
        <taxon>Alphaproteobacteria</taxon>
        <taxon>Rhodospirillales</taxon>
        <taxon>Rhodospirillaceae</taxon>
        <taxon>Rhodospirillum</taxon>
    </lineage>
</organism>
<dbReference type="PANTHER" id="PTHR30329:SF21">
    <property type="entry name" value="LIPOPROTEIN YIAD-RELATED"/>
    <property type="match status" value="1"/>
</dbReference>
<name>Q2RNW6_RHORT</name>
<gene>
    <name evidence="3" type="ordered locus">Rru_A3385</name>
</gene>
<dbReference type="EMBL" id="CP000230">
    <property type="protein sequence ID" value="ABC24179.1"/>
    <property type="molecule type" value="Genomic_DNA"/>
</dbReference>
<dbReference type="KEGG" id="rru:Rru_A3385"/>
<dbReference type="CDD" id="cd07185">
    <property type="entry name" value="OmpA_C-like"/>
    <property type="match status" value="1"/>
</dbReference>
<dbReference type="AlphaFoldDB" id="Q2RNW6"/>
<dbReference type="SMR" id="Q2RNW6"/>
<dbReference type="SUPFAM" id="SSF103088">
    <property type="entry name" value="OmpA-like"/>
    <property type="match status" value="1"/>
</dbReference>
<keyword evidence="1" id="KW-0472">Membrane</keyword>
<dbReference type="Proteomes" id="UP000001929">
    <property type="component" value="Chromosome"/>
</dbReference>
<dbReference type="Gene3D" id="3.30.1330.60">
    <property type="entry name" value="OmpA-like domain"/>
    <property type="match status" value="1"/>
</dbReference>
<evidence type="ECO:0000313" key="3">
    <source>
        <dbReference type="EMBL" id="ABC24179.1"/>
    </source>
</evidence>
<accession>Q2RNW6</accession>
<dbReference type="STRING" id="269796.Rru_A3385"/>
<reference evidence="3 4" key="1">
    <citation type="journal article" date="2011" name="Stand. Genomic Sci.">
        <title>Complete genome sequence of Rhodospirillum rubrum type strain (S1).</title>
        <authorList>
            <person name="Munk A.C."/>
            <person name="Copeland A."/>
            <person name="Lucas S."/>
            <person name="Lapidus A."/>
            <person name="Del Rio T.G."/>
            <person name="Barry K."/>
            <person name="Detter J.C."/>
            <person name="Hammon N."/>
            <person name="Israni S."/>
            <person name="Pitluck S."/>
            <person name="Brettin T."/>
            <person name="Bruce D."/>
            <person name="Han C."/>
            <person name="Tapia R."/>
            <person name="Gilna P."/>
            <person name="Schmutz J."/>
            <person name="Larimer F."/>
            <person name="Land M."/>
            <person name="Kyrpides N.C."/>
            <person name="Mavromatis K."/>
            <person name="Richardson P."/>
            <person name="Rohde M."/>
            <person name="Goker M."/>
            <person name="Klenk H.P."/>
            <person name="Zhang Y."/>
            <person name="Roberts G.P."/>
            <person name="Reslewic S."/>
            <person name="Schwartz D.C."/>
        </authorList>
    </citation>
    <scope>NUCLEOTIDE SEQUENCE [LARGE SCALE GENOMIC DNA]</scope>
    <source>
        <strain evidence="4">ATCC 11170 / ATH 1.1.1 / DSM 467 / LMG 4362 / NCIMB 8255 / S1</strain>
    </source>
</reference>
<feature type="domain" description="OmpA-like" evidence="2">
    <location>
        <begin position="127"/>
        <end position="242"/>
    </location>
</feature>
<dbReference type="Pfam" id="PF00691">
    <property type="entry name" value="OmpA"/>
    <property type="match status" value="1"/>
</dbReference>
<sequence>MKGNSLWTILAGAWLAGGGIASLGFGPDRLHPTALTGDGGEVRLRYAVVETGKPGTALFDAYGAALRRAGFEISPTHQAPPRLRAHLDGPDGPLRAVLTLTQDSESAGTPLHVSLTAAPTDAVTVGGTVTPPSPRPSLHFASDQADLDDDAGPLLAEAARVLKQDPRLSLMVMGHTDDRHALDEALDLSARRAEAVVAALVEDHGVERGRLVPRGAGWLAPVASNRTQAGRALNRRVDLAEI</sequence>
<evidence type="ECO:0000313" key="4">
    <source>
        <dbReference type="Proteomes" id="UP000001929"/>
    </source>
</evidence>
<dbReference type="eggNOG" id="COG2885">
    <property type="taxonomic scope" value="Bacteria"/>
</dbReference>
<evidence type="ECO:0000256" key="1">
    <source>
        <dbReference type="PROSITE-ProRule" id="PRU00473"/>
    </source>
</evidence>
<dbReference type="PATRIC" id="fig|269796.9.peg.3500"/>
<evidence type="ECO:0000259" key="2">
    <source>
        <dbReference type="PROSITE" id="PS51123"/>
    </source>
</evidence>
<dbReference type="InterPro" id="IPR006665">
    <property type="entry name" value="OmpA-like"/>
</dbReference>
<dbReference type="GO" id="GO:0016020">
    <property type="term" value="C:membrane"/>
    <property type="evidence" value="ECO:0007669"/>
    <property type="project" value="UniProtKB-UniRule"/>
</dbReference>
<dbReference type="InterPro" id="IPR050330">
    <property type="entry name" value="Bact_OuterMem_StrucFunc"/>
</dbReference>
<dbReference type="EnsemblBacteria" id="ABC24179">
    <property type="protein sequence ID" value="ABC24179"/>
    <property type="gene ID" value="Rru_A3385"/>
</dbReference>
<proteinExistence type="predicted"/>
<dbReference type="InterPro" id="IPR036737">
    <property type="entry name" value="OmpA-like_sf"/>
</dbReference>
<dbReference type="PROSITE" id="PS51123">
    <property type="entry name" value="OMPA_2"/>
    <property type="match status" value="1"/>
</dbReference>
<dbReference type="RefSeq" id="WP_011391132.1">
    <property type="nucleotide sequence ID" value="NC_007643.1"/>
</dbReference>